<dbReference type="CDD" id="cd19357">
    <property type="entry name" value="TenA_E_At3g16990-like"/>
    <property type="match status" value="1"/>
</dbReference>
<proteinExistence type="predicted"/>
<dbReference type="InterPro" id="IPR016084">
    <property type="entry name" value="Haem_Oase-like_multi-hlx"/>
</dbReference>
<protein>
    <submittedName>
        <fullName evidence="1">Heme oxygenase-like protein</fullName>
    </submittedName>
</protein>
<dbReference type="InterPro" id="IPR053261">
    <property type="entry name" value="Polyketide-peptide_reg"/>
</dbReference>
<gene>
    <name evidence="1" type="ORF">K491DRAFT_689577</name>
</gene>
<keyword evidence="2" id="KW-1185">Reference proteome</keyword>
<dbReference type="PANTHER" id="PTHR41813:SF2">
    <property type="entry name" value="REGULATOR PAB1642, PUTATIVE (AFU_ORTHOLOGUE AFUA_3G11955)-RELATED"/>
    <property type="match status" value="1"/>
</dbReference>
<dbReference type="SUPFAM" id="SSF48613">
    <property type="entry name" value="Heme oxygenase-like"/>
    <property type="match status" value="1"/>
</dbReference>
<dbReference type="EMBL" id="MU004310">
    <property type="protein sequence ID" value="KAF2658974.1"/>
    <property type="molecule type" value="Genomic_DNA"/>
</dbReference>
<dbReference type="Proteomes" id="UP000799324">
    <property type="component" value="Unassembled WGS sequence"/>
</dbReference>
<sequence length="275" mass="31249">MSPTLTAHLLTRHTPLFTRATQSAFLSHAALGTLPRSTIAHWLANDRLYMQGYIRLSGTLLRLLRLPAHPVPCGSAGGVETRLLDWLVAALGNIRREERWFVRVAEGYALGIDISREGEVEEDGVRVRVVDEERKSAGLKRFERLFGRLTSCGFEEQSARRRMPWLEGVVVFWATERVYLEAWRWARNRAAAVEREEGRGSEDLDGGAMRKEFIPNWTSEEFGRFVGDLESILNDAVEEVCGADEGVRREVYSRAEGVWKELLECEVAFWPEVEG</sequence>
<dbReference type="Gene3D" id="1.20.910.10">
    <property type="entry name" value="Heme oxygenase-like"/>
    <property type="match status" value="1"/>
</dbReference>
<evidence type="ECO:0000313" key="2">
    <source>
        <dbReference type="Proteomes" id="UP000799324"/>
    </source>
</evidence>
<dbReference type="PANTHER" id="PTHR41813">
    <property type="entry name" value="REGULATOR PAB1642, PUTATIVE (AFU_ORTHOLOGUE AFUA_3G11955)-RELATED"/>
    <property type="match status" value="1"/>
</dbReference>
<name>A0A6A6TK29_9PLEO</name>
<dbReference type="AlphaFoldDB" id="A0A6A6TK29"/>
<organism evidence="1 2">
    <name type="scientific">Lophiostoma macrostomum CBS 122681</name>
    <dbReference type="NCBI Taxonomy" id="1314788"/>
    <lineage>
        <taxon>Eukaryota</taxon>
        <taxon>Fungi</taxon>
        <taxon>Dikarya</taxon>
        <taxon>Ascomycota</taxon>
        <taxon>Pezizomycotina</taxon>
        <taxon>Dothideomycetes</taxon>
        <taxon>Pleosporomycetidae</taxon>
        <taxon>Pleosporales</taxon>
        <taxon>Lophiostomataceae</taxon>
        <taxon>Lophiostoma</taxon>
    </lineage>
</organism>
<dbReference type="OrthoDB" id="37730at2759"/>
<accession>A0A6A6TK29</accession>
<evidence type="ECO:0000313" key="1">
    <source>
        <dbReference type="EMBL" id="KAF2658974.1"/>
    </source>
</evidence>
<reference evidence="1" key="1">
    <citation type="journal article" date="2020" name="Stud. Mycol.">
        <title>101 Dothideomycetes genomes: a test case for predicting lifestyles and emergence of pathogens.</title>
        <authorList>
            <person name="Haridas S."/>
            <person name="Albert R."/>
            <person name="Binder M."/>
            <person name="Bloem J."/>
            <person name="Labutti K."/>
            <person name="Salamov A."/>
            <person name="Andreopoulos B."/>
            <person name="Baker S."/>
            <person name="Barry K."/>
            <person name="Bills G."/>
            <person name="Bluhm B."/>
            <person name="Cannon C."/>
            <person name="Castanera R."/>
            <person name="Culley D."/>
            <person name="Daum C."/>
            <person name="Ezra D."/>
            <person name="Gonzalez J."/>
            <person name="Henrissat B."/>
            <person name="Kuo A."/>
            <person name="Liang C."/>
            <person name="Lipzen A."/>
            <person name="Lutzoni F."/>
            <person name="Magnuson J."/>
            <person name="Mondo S."/>
            <person name="Nolan M."/>
            <person name="Ohm R."/>
            <person name="Pangilinan J."/>
            <person name="Park H.-J."/>
            <person name="Ramirez L."/>
            <person name="Alfaro M."/>
            <person name="Sun H."/>
            <person name="Tritt A."/>
            <person name="Yoshinaga Y."/>
            <person name="Zwiers L.-H."/>
            <person name="Turgeon B."/>
            <person name="Goodwin S."/>
            <person name="Spatafora J."/>
            <person name="Crous P."/>
            <person name="Grigoriev I."/>
        </authorList>
    </citation>
    <scope>NUCLEOTIDE SEQUENCE</scope>
    <source>
        <strain evidence="1">CBS 122681</strain>
    </source>
</reference>